<protein>
    <recommendedName>
        <fullName evidence="3">F-box domain-containing protein</fullName>
    </recommendedName>
</protein>
<dbReference type="InParanoid" id="S8FP91"/>
<dbReference type="OrthoDB" id="10321197at2759"/>
<dbReference type="Proteomes" id="UP000015241">
    <property type="component" value="Unassembled WGS sequence"/>
</dbReference>
<dbReference type="EMBL" id="KE504151">
    <property type="protein sequence ID" value="EPT00115.1"/>
    <property type="molecule type" value="Genomic_DNA"/>
</dbReference>
<proteinExistence type="predicted"/>
<reference evidence="1 2" key="1">
    <citation type="journal article" date="2012" name="Science">
        <title>The Paleozoic origin of enzymatic lignin decomposition reconstructed from 31 fungal genomes.</title>
        <authorList>
            <person name="Floudas D."/>
            <person name="Binder M."/>
            <person name="Riley R."/>
            <person name="Barry K."/>
            <person name="Blanchette R.A."/>
            <person name="Henrissat B."/>
            <person name="Martinez A.T."/>
            <person name="Otillar R."/>
            <person name="Spatafora J.W."/>
            <person name="Yadav J.S."/>
            <person name="Aerts A."/>
            <person name="Benoit I."/>
            <person name="Boyd A."/>
            <person name="Carlson A."/>
            <person name="Copeland A."/>
            <person name="Coutinho P.M."/>
            <person name="de Vries R.P."/>
            <person name="Ferreira P."/>
            <person name="Findley K."/>
            <person name="Foster B."/>
            <person name="Gaskell J."/>
            <person name="Glotzer D."/>
            <person name="Gorecki P."/>
            <person name="Heitman J."/>
            <person name="Hesse C."/>
            <person name="Hori C."/>
            <person name="Igarashi K."/>
            <person name="Jurgens J.A."/>
            <person name="Kallen N."/>
            <person name="Kersten P."/>
            <person name="Kohler A."/>
            <person name="Kuees U."/>
            <person name="Kumar T.K.A."/>
            <person name="Kuo A."/>
            <person name="LaButti K."/>
            <person name="Larrondo L.F."/>
            <person name="Lindquist E."/>
            <person name="Ling A."/>
            <person name="Lombard V."/>
            <person name="Lucas S."/>
            <person name="Lundell T."/>
            <person name="Martin R."/>
            <person name="McLaughlin D.J."/>
            <person name="Morgenstern I."/>
            <person name="Morin E."/>
            <person name="Murat C."/>
            <person name="Nagy L.G."/>
            <person name="Nolan M."/>
            <person name="Ohm R.A."/>
            <person name="Patyshakuliyeva A."/>
            <person name="Rokas A."/>
            <person name="Ruiz-Duenas F.J."/>
            <person name="Sabat G."/>
            <person name="Salamov A."/>
            <person name="Samejima M."/>
            <person name="Schmutz J."/>
            <person name="Slot J.C."/>
            <person name="St John F."/>
            <person name="Stenlid J."/>
            <person name="Sun H."/>
            <person name="Sun S."/>
            <person name="Syed K."/>
            <person name="Tsang A."/>
            <person name="Wiebenga A."/>
            <person name="Young D."/>
            <person name="Pisabarro A."/>
            <person name="Eastwood D.C."/>
            <person name="Martin F."/>
            <person name="Cullen D."/>
            <person name="Grigoriev I.V."/>
            <person name="Hibbett D.S."/>
        </authorList>
    </citation>
    <scope>NUCLEOTIDE SEQUENCE</scope>
    <source>
        <strain evidence="2">FP-58527</strain>
    </source>
</reference>
<dbReference type="AlphaFoldDB" id="S8FP91"/>
<gene>
    <name evidence="1" type="ORF">FOMPIDRAFT_90758</name>
</gene>
<name>S8FP91_FOMSC</name>
<organism evidence="1 2">
    <name type="scientific">Fomitopsis schrenkii</name>
    <name type="common">Brown rot fungus</name>
    <dbReference type="NCBI Taxonomy" id="2126942"/>
    <lineage>
        <taxon>Eukaryota</taxon>
        <taxon>Fungi</taxon>
        <taxon>Dikarya</taxon>
        <taxon>Basidiomycota</taxon>
        <taxon>Agaricomycotina</taxon>
        <taxon>Agaricomycetes</taxon>
        <taxon>Polyporales</taxon>
        <taxon>Fomitopsis</taxon>
    </lineage>
</organism>
<evidence type="ECO:0000313" key="2">
    <source>
        <dbReference type="Proteomes" id="UP000015241"/>
    </source>
</evidence>
<keyword evidence="2" id="KW-1185">Reference proteome</keyword>
<accession>S8FP91</accession>
<evidence type="ECO:0000313" key="1">
    <source>
        <dbReference type="EMBL" id="EPT00115.1"/>
    </source>
</evidence>
<dbReference type="HOGENOM" id="CLU_621179_0_0_1"/>
<evidence type="ECO:0008006" key="3">
    <source>
        <dbReference type="Google" id="ProtNLM"/>
    </source>
</evidence>
<sequence>MLKLVSSRRTPRQPSFGIAATEFALGHNGYLPQELFDMIIPFIMDDNLTLCAFSNVCRAWYLAAQPYRLRDVRLTTRNAHSFKHLLRTTPSIRGRVRRLRIDYWRPHPSGFAQDVVPPDLRFIALMKNVTTLRLDTLVVTPSLTRQLSGFFAQITELTLGELHVVSLGHVARFMRAFTSVRKLTLTRTPLLHRRSAIKNALHESPRWWYPESGCVGGSRSKGTRQWLCVRKMAATVMSGLRRVLGGRRNPATAWYPKGGSVFFEPLLRELPRSIEHLVVHESARLGGTPQSFEGGDLPEMWIFLGSLPPSGLGRLQHIEFKVTHSVLNMLPNSAFFPRMLRCIKFEATNVRSIRVVWEPLSPSCDLGRARAPMLESLRRAIGTHFTRLEDVTFELVGNAPPWMTKKHVDWVEGRISAAFPDPSSGVVVKFENHVRLQVTSR</sequence>